<proteinExistence type="predicted"/>
<dbReference type="EMBL" id="AFRT01000722">
    <property type="protein sequence ID" value="ELU42775.1"/>
    <property type="molecule type" value="Genomic_DNA"/>
</dbReference>
<evidence type="ECO:0000313" key="2">
    <source>
        <dbReference type="Proteomes" id="UP000011668"/>
    </source>
</evidence>
<protein>
    <submittedName>
        <fullName evidence="1">Uncharacterized protein</fullName>
    </submittedName>
</protein>
<keyword evidence="2" id="KW-1185">Reference proteome</keyword>
<dbReference type="Proteomes" id="UP000011668">
    <property type="component" value="Unassembled WGS sequence"/>
</dbReference>
<name>L8WXS8_THACA</name>
<reference evidence="1 2" key="1">
    <citation type="journal article" date="2013" name="Nat. Commun.">
        <title>The evolution and pathogenic mechanisms of the rice sheath blight pathogen.</title>
        <authorList>
            <person name="Zheng A."/>
            <person name="Lin R."/>
            <person name="Xu L."/>
            <person name="Qin P."/>
            <person name="Tang C."/>
            <person name="Ai P."/>
            <person name="Zhang D."/>
            <person name="Liu Y."/>
            <person name="Sun Z."/>
            <person name="Feng H."/>
            <person name="Wang Y."/>
            <person name="Chen Y."/>
            <person name="Liang X."/>
            <person name="Fu R."/>
            <person name="Li Q."/>
            <person name="Zhang J."/>
            <person name="Yu X."/>
            <person name="Xie Z."/>
            <person name="Ding L."/>
            <person name="Guan P."/>
            <person name="Tang J."/>
            <person name="Liang Y."/>
            <person name="Wang S."/>
            <person name="Deng Q."/>
            <person name="Li S."/>
            <person name="Zhu J."/>
            <person name="Wang L."/>
            <person name="Liu H."/>
            <person name="Li P."/>
        </authorList>
    </citation>
    <scope>NUCLEOTIDE SEQUENCE [LARGE SCALE GENOMIC DNA]</scope>
    <source>
        <strain evidence="2">AG-1 IA</strain>
    </source>
</reference>
<sequence>MKTESDQKDKVYTRGRRRSCVLQIVNTAFSQGAKPTSSEILVLYDTTVIARFNRSLAWIVFADMTYLGVRRVHWALDPSNHDGGCFVARDKTGVPWSHVIHLIVLIGLCGMCLLDKAIEFFVFVISFCSLPCLDALCVAEVGTWCEISCPIDYSDRCRRGRNYMRARISYNKSLYMQPLSVRVDGREMRRVLRWTYMARAGQEALWCLGL</sequence>
<accession>L8WXS8</accession>
<dbReference type="AlphaFoldDB" id="L8WXS8"/>
<comment type="caution">
    <text evidence="1">The sequence shown here is derived from an EMBL/GenBank/DDBJ whole genome shotgun (WGS) entry which is preliminary data.</text>
</comment>
<evidence type="ECO:0000313" key="1">
    <source>
        <dbReference type="EMBL" id="ELU42775.1"/>
    </source>
</evidence>
<organism evidence="1 2">
    <name type="scientific">Thanatephorus cucumeris (strain AG1-IA)</name>
    <name type="common">Rice sheath blight fungus</name>
    <name type="synonym">Rhizoctonia solani</name>
    <dbReference type="NCBI Taxonomy" id="983506"/>
    <lineage>
        <taxon>Eukaryota</taxon>
        <taxon>Fungi</taxon>
        <taxon>Dikarya</taxon>
        <taxon>Basidiomycota</taxon>
        <taxon>Agaricomycotina</taxon>
        <taxon>Agaricomycetes</taxon>
        <taxon>Cantharellales</taxon>
        <taxon>Ceratobasidiaceae</taxon>
        <taxon>Rhizoctonia</taxon>
        <taxon>Rhizoctonia solani AG-1</taxon>
    </lineage>
</organism>
<gene>
    <name evidence="1" type="ORF">AG1IA_03195</name>
</gene>
<dbReference type="HOGENOM" id="CLU_1310843_0_0_1"/>